<sequence length="185" mass="20037">MLGIGAALCKQVAEEEAARPVPFTKWISPDFPLGVGGGVPQQHQQHHRGGGGGRRMHLAGGHGTADDDDYLLLQKVSSGSEEEGDEEERFQRRHESWKRRTQKAKEAGEEEAEADNAATPFKKPFRLLSSEIKIKIAGSTQKSMSWMQLGKSSLPPPPVAPPSALSIYGCSVLVPRDPSCKQIGV</sequence>
<feature type="compositionally biased region" description="Basic residues" evidence="1">
    <location>
        <begin position="44"/>
        <end position="57"/>
    </location>
</feature>
<organism evidence="2 3">
    <name type="scientific">Globodera pallida</name>
    <name type="common">Potato cyst nematode worm</name>
    <name type="synonym">Heterodera pallida</name>
    <dbReference type="NCBI Taxonomy" id="36090"/>
    <lineage>
        <taxon>Eukaryota</taxon>
        <taxon>Metazoa</taxon>
        <taxon>Ecdysozoa</taxon>
        <taxon>Nematoda</taxon>
        <taxon>Chromadorea</taxon>
        <taxon>Rhabditida</taxon>
        <taxon>Tylenchina</taxon>
        <taxon>Tylenchomorpha</taxon>
        <taxon>Tylenchoidea</taxon>
        <taxon>Heteroderidae</taxon>
        <taxon>Heteroderinae</taxon>
        <taxon>Globodera</taxon>
    </lineage>
</organism>
<reference evidence="2" key="1">
    <citation type="submission" date="2014-05" db="EMBL/GenBank/DDBJ databases">
        <title>The genome and life-stage specific transcriptomes of Globodera pallida elucidate key aspects of plant parasitism by a cyst nematode.</title>
        <authorList>
            <person name="Cotton J.A."/>
            <person name="Lilley C.J."/>
            <person name="Jones L.M."/>
            <person name="Kikuchi T."/>
            <person name="Reid A.J."/>
            <person name="Thorpe P."/>
            <person name="Tsai I.J."/>
            <person name="Beasley H."/>
            <person name="Blok V."/>
            <person name="Cock P.J.A."/>
            <person name="Van den Akker S.E."/>
            <person name="Holroyd N."/>
            <person name="Hunt M."/>
            <person name="Mantelin S."/>
            <person name="Naghra H."/>
            <person name="Pain A."/>
            <person name="Palomares-Rius J.E."/>
            <person name="Zarowiecki M."/>
            <person name="Berriman M."/>
            <person name="Jones J.T."/>
            <person name="Urwin P.E."/>
        </authorList>
    </citation>
    <scope>NUCLEOTIDE SEQUENCE [LARGE SCALE GENOMIC DNA]</scope>
    <source>
        <strain evidence="2">Lindley</strain>
    </source>
</reference>
<dbReference type="AlphaFoldDB" id="A0A183CMG8"/>
<keyword evidence="2" id="KW-1185">Reference proteome</keyword>
<evidence type="ECO:0000313" key="3">
    <source>
        <dbReference type="WBParaSite" id="GPLIN_001407400"/>
    </source>
</evidence>
<name>A0A183CMG8_GLOPA</name>
<accession>A0A183CMG8</accession>
<feature type="region of interest" description="Disordered" evidence="1">
    <location>
        <begin position="38"/>
        <end position="117"/>
    </location>
</feature>
<evidence type="ECO:0000256" key="1">
    <source>
        <dbReference type="SAM" id="MobiDB-lite"/>
    </source>
</evidence>
<evidence type="ECO:0000313" key="2">
    <source>
        <dbReference type="Proteomes" id="UP000050741"/>
    </source>
</evidence>
<protein>
    <submittedName>
        <fullName evidence="3">Uncharacterized protein</fullName>
    </submittedName>
</protein>
<dbReference type="Proteomes" id="UP000050741">
    <property type="component" value="Unassembled WGS sequence"/>
</dbReference>
<dbReference type="WBParaSite" id="GPLIN_001407400">
    <property type="protein sequence ID" value="GPLIN_001407400"/>
    <property type="gene ID" value="GPLIN_001407400"/>
</dbReference>
<proteinExistence type="predicted"/>
<reference evidence="3" key="2">
    <citation type="submission" date="2016-06" db="UniProtKB">
        <authorList>
            <consortium name="WormBaseParasite"/>
        </authorList>
    </citation>
    <scope>IDENTIFICATION</scope>
</reference>